<evidence type="ECO:0008006" key="3">
    <source>
        <dbReference type="Google" id="ProtNLM"/>
    </source>
</evidence>
<dbReference type="EMBL" id="AOMD01000011">
    <property type="protein sequence ID" value="EMA46944.1"/>
    <property type="molecule type" value="Genomic_DNA"/>
</dbReference>
<dbReference type="PATRIC" id="fig|1227455.4.peg.589"/>
<organism evidence="1 2">
    <name type="scientific">Halococcus saccharolyticus DSM 5350</name>
    <dbReference type="NCBI Taxonomy" id="1227455"/>
    <lineage>
        <taxon>Archaea</taxon>
        <taxon>Methanobacteriati</taxon>
        <taxon>Methanobacteriota</taxon>
        <taxon>Stenosarchaea group</taxon>
        <taxon>Halobacteria</taxon>
        <taxon>Halobacteriales</taxon>
        <taxon>Halococcaceae</taxon>
        <taxon>Halococcus</taxon>
    </lineage>
</organism>
<name>M0MQC2_9EURY</name>
<dbReference type="NCBIfam" id="NF038353">
    <property type="entry name" value="FxLYD_dom"/>
    <property type="match status" value="1"/>
</dbReference>
<evidence type="ECO:0000313" key="2">
    <source>
        <dbReference type="Proteomes" id="UP000011669"/>
    </source>
</evidence>
<keyword evidence="2" id="KW-1185">Reference proteome</keyword>
<gene>
    <name evidence="1" type="ORF">C449_02889</name>
</gene>
<sequence>MGRTAPDTKPIDRRRALSLLGSGLAVAVVGCSGRSTQSIEYEENATVGDLPTPAANASDPSVAIAASARAERHGDSYAADLDALSLRSHEPGVTDDYRGLVIEGIVENTGSVTVRRAEVRARVFDTDGAQLGVYLDSTSDLTAGTRWRFDVVVLEDPETVGSYDIVALGSLG</sequence>
<evidence type="ECO:0000313" key="1">
    <source>
        <dbReference type="EMBL" id="EMA46944.1"/>
    </source>
</evidence>
<comment type="caution">
    <text evidence="1">The sequence shown here is derived from an EMBL/GenBank/DDBJ whole genome shotgun (WGS) entry which is preliminary data.</text>
</comment>
<dbReference type="RefSeq" id="WP_006076400.1">
    <property type="nucleotide sequence ID" value="NZ_AOMD01000011.1"/>
</dbReference>
<dbReference type="AlphaFoldDB" id="M0MQC2"/>
<accession>M0MQC2</accession>
<reference evidence="1 2" key="1">
    <citation type="journal article" date="2014" name="PLoS Genet.">
        <title>Phylogenetically driven sequencing of extremely halophilic archaea reveals strategies for static and dynamic osmo-response.</title>
        <authorList>
            <person name="Becker E.A."/>
            <person name="Seitzer P.M."/>
            <person name="Tritt A."/>
            <person name="Larsen D."/>
            <person name="Krusor M."/>
            <person name="Yao A.I."/>
            <person name="Wu D."/>
            <person name="Madern D."/>
            <person name="Eisen J.A."/>
            <person name="Darling A.E."/>
            <person name="Facciotti M.T."/>
        </authorList>
    </citation>
    <scope>NUCLEOTIDE SEQUENCE [LARGE SCALE GENOMIC DNA]</scope>
    <source>
        <strain evidence="1 2">DSM 5350</strain>
    </source>
</reference>
<dbReference type="OrthoDB" id="214274at2157"/>
<dbReference type="InterPro" id="IPR047676">
    <property type="entry name" value="FxLYD_dom"/>
</dbReference>
<dbReference type="STRING" id="1227455.C449_02889"/>
<dbReference type="InParanoid" id="M0MQC2"/>
<dbReference type="Proteomes" id="UP000011669">
    <property type="component" value="Unassembled WGS sequence"/>
</dbReference>
<dbReference type="PROSITE" id="PS51257">
    <property type="entry name" value="PROKAR_LIPOPROTEIN"/>
    <property type="match status" value="1"/>
</dbReference>
<protein>
    <recommendedName>
        <fullName evidence="3">DUF3426 domain-containing protein</fullName>
    </recommendedName>
</protein>
<proteinExistence type="predicted"/>